<comment type="subcellular location">
    <subcellularLocation>
        <location evidence="11">Cytoplasm</location>
    </subcellularLocation>
</comment>
<proteinExistence type="inferred from homology"/>
<reference evidence="16" key="1">
    <citation type="submission" date="2025-08" db="UniProtKB">
        <authorList>
            <consortium name="RefSeq"/>
        </authorList>
    </citation>
    <scope>IDENTIFICATION</scope>
    <source>
        <strain evidence="16">J_2021</strain>
        <tissue evidence="16">Erythrocytes</tissue>
    </source>
</reference>
<dbReference type="GO" id="GO:0007219">
    <property type="term" value="P:Notch signaling pathway"/>
    <property type="evidence" value="ECO:0000318"/>
    <property type="project" value="GO_Central"/>
</dbReference>
<dbReference type="Gene3D" id="3.30.40.10">
    <property type="entry name" value="Zinc/RING finger domain, C3HC4 (zinc finger)"/>
    <property type="match status" value="1"/>
</dbReference>
<dbReference type="GO" id="GO:0008270">
    <property type="term" value="F:zinc ion binding"/>
    <property type="evidence" value="ECO:0007669"/>
    <property type="project" value="UniProtKB-KW"/>
</dbReference>
<dbReference type="PROSITE" id="PS50089">
    <property type="entry name" value="ZF_RING_2"/>
    <property type="match status" value="1"/>
</dbReference>
<feature type="domain" description="RING-type" evidence="13">
    <location>
        <begin position="690"/>
        <end position="732"/>
    </location>
</feature>
<dbReference type="InterPro" id="IPR004170">
    <property type="entry name" value="WWE_dom"/>
</dbReference>
<dbReference type="GO" id="GO:0005737">
    <property type="term" value="C:cytoplasm"/>
    <property type="evidence" value="ECO:0007669"/>
    <property type="project" value="UniProtKB-SubCell"/>
</dbReference>
<dbReference type="OrthoDB" id="2449614at2759"/>
<accession>A0A8J0SZV8</accession>
<dbReference type="InterPro" id="IPR001841">
    <property type="entry name" value="Znf_RING"/>
</dbReference>
<dbReference type="InterPro" id="IPR039399">
    <property type="entry name" value="Deltex_C_sf"/>
</dbReference>
<dbReference type="PROSITE" id="PS50918">
    <property type="entry name" value="WWE"/>
    <property type="match status" value="1"/>
</dbReference>
<evidence type="ECO:0000256" key="9">
    <source>
        <dbReference type="ARBA" id="ARBA00022976"/>
    </source>
</evidence>
<evidence type="ECO:0000256" key="5">
    <source>
        <dbReference type="ARBA" id="ARBA00022723"/>
    </source>
</evidence>
<evidence type="ECO:0000256" key="2">
    <source>
        <dbReference type="ARBA" id="ARBA00004906"/>
    </source>
</evidence>
<dbReference type="SUPFAM" id="SSF117839">
    <property type="entry name" value="WWE domain"/>
    <property type="match status" value="1"/>
</dbReference>
<evidence type="ECO:0000256" key="10">
    <source>
        <dbReference type="PROSITE-ProRule" id="PRU00175"/>
    </source>
</evidence>
<dbReference type="GO" id="GO:0061630">
    <property type="term" value="F:ubiquitin protein ligase activity"/>
    <property type="evidence" value="ECO:0000318"/>
    <property type="project" value="GO_Central"/>
</dbReference>
<evidence type="ECO:0000256" key="8">
    <source>
        <dbReference type="ARBA" id="ARBA00022833"/>
    </source>
</evidence>
<keyword evidence="4 11" id="KW-0808">Transferase</keyword>
<protein>
    <recommendedName>
        <fullName evidence="11">E3 ubiquitin-protein ligase</fullName>
        <ecNumber evidence="11">2.3.2.27</ecNumber>
    </recommendedName>
</protein>
<keyword evidence="11" id="KW-0963">Cytoplasm</keyword>
<dbReference type="CTD" id="733196"/>
<evidence type="ECO:0000313" key="15">
    <source>
        <dbReference type="Proteomes" id="UP000186698"/>
    </source>
</evidence>
<evidence type="ECO:0000313" key="16">
    <source>
        <dbReference type="RefSeq" id="XP_018080259.1"/>
    </source>
</evidence>
<dbReference type="Xenbase" id="XB-GENE-996047">
    <property type="gene designation" value="dtx4.L"/>
</dbReference>
<dbReference type="Pfam" id="PF18102">
    <property type="entry name" value="DTC"/>
    <property type="match status" value="1"/>
</dbReference>
<keyword evidence="8 11" id="KW-0862">Zinc</keyword>
<evidence type="ECO:0000256" key="6">
    <source>
        <dbReference type="ARBA" id="ARBA00022737"/>
    </source>
</evidence>
<dbReference type="InterPro" id="IPR039396">
    <property type="entry name" value="Deltex_C"/>
</dbReference>
<dbReference type="GO" id="GO:0016567">
    <property type="term" value="P:protein ubiquitination"/>
    <property type="evidence" value="ECO:0000318"/>
    <property type="project" value="GO_Central"/>
</dbReference>
<evidence type="ECO:0000259" key="13">
    <source>
        <dbReference type="PROSITE" id="PS50089"/>
    </source>
</evidence>
<dbReference type="Pfam" id="PF02825">
    <property type="entry name" value="WWE"/>
    <property type="match status" value="1"/>
</dbReference>
<dbReference type="SMART" id="SM00678">
    <property type="entry name" value="WWE"/>
    <property type="match status" value="1"/>
</dbReference>
<evidence type="ECO:0000256" key="12">
    <source>
        <dbReference type="SAM" id="MobiDB-lite"/>
    </source>
</evidence>
<evidence type="ECO:0000256" key="1">
    <source>
        <dbReference type="ARBA" id="ARBA00000900"/>
    </source>
</evidence>
<dbReference type="RefSeq" id="XP_018080259.1">
    <property type="nucleotide sequence ID" value="XM_018224770.1"/>
</dbReference>
<dbReference type="InterPro" id="IPR018123">
    <property type="entry name" value="WWE-dom_subgr"/>
</dbReference>
<dbReference type="Gene3D" id="3.30.720.50">
    <property type="match status" value="2"/>
</dbReference>
<evidence type="ECO:0000256" key="11">
    <source>
        <dbReference type="RuleBase" id="RU367105"/>
    </source>
</evidence>
<keyword evidence="15" id="KW-1185">Reference proteome</keyword>
<dbReference type="SUPFAM" id="SSF57850">
    <property type="entry name" value="RING/U-box"/>
    <property type="match status" value="1"/>
</dbReference>
<evidence type="ECO:0000256" key="4">
    <source>
        <dbReference type="ARBA" id="ARBA00022679"/>
    </source>
</evidence>
<dbReference type="KEGG" id="xla:733196"/>
<dbReference type="UniPathway" id="UPA00143"/>
<dbReference type="InterPro" id="IPR037197">
    <property type="entry name" value="WWE_dom_sf"/>
</dbReference>
<organism evidence="15 16">
    <name type="scientific">Xenopus laevis</name>
    <name type="common">African clawed frog</name>
    <dbReference type="NCBI Taxonomy" id="8355"/>
    <lineage>
        <taxon>Eukaryota</taxon>
        <taxon>Metazoa</taxon>
        <taxon>Chordata</taxon>
        <taxon>Craniata</taxon>
        <taxon>Vertebrata</taxon>
        <taxon>Euteleostomi</taxon>
        <taxon>Amphibia</taxon>
        <taxon>Batrachia</taxon>
        <taxon>Anura</taxon>
        <taxon>Pipoidea</taxon>
        <taxon>Pipidae</taxon>
        <taxon>Xenopodinae</taxon>
        <taxon>Xenopus</taxon>
        <taxon>Xenopus</taxon>
    </lineage>
</organism>
<dbReference type="EC" id="2.3.2.27" evidence="11"/>
<keyword evidence="9" id="KW-0914">Notch signaling pathway</keyword>
<feature type="region of interest" description="Disordered" evidence="12">
    <location>
        <begin position="244"/>
        <end position="267"/>
    </location>
</feature>
<sequence length="876" mass="97456">MTLTETRENASQADRGLTAGRTRCCKVPFGKEGEKYSSVDLSVTTTLKMLDRGTVVVWEWQDETFWKPYSPQVTSYVEQVIQETPRATSVSLGEADPRLTSYILDLISMNQFKLDTGILFPVRRVIFPISSAPGQGVTWEREVNPTQWVPLETRLSALIHQALERKQLGVHLGESCTGSHICFQTMTHLDFASQKRVRVRVRTHASYPSSEKKYGIAKSNFATGFSNRIRNCEKETFFNLTQGNPSIGPSFGHGKASSSEPYRSNQERVNSSLLNTNQVLVNETSGENNLSIYGIANLKTEVMNHSHLPLNFSNGQANVCSGPVPCNDVINGNGIFVTSNTNHMHATARLFNSDHEQSNNQSRAFSPRPIRPNLNPILVNSEGKSMISSREMVRVSVGGPNKVSEPFVSDSRNVLKPRMLRSDYKMADCRVDKVNSESNYNPFLVGLNTEPGLSRSDFRPVDQKPELVRLGSTPNDSCIELIRPHSGTEVSNPVLNRSNYRHSHNQLRYGKSDSRFDDAKYILDTSFYKSDDQKRIVENNHGIPLVIQSSPCTCPQCILVHSIKSSSWPVQQLNTKTIGVQKSNSQRTDVAKGKERILPVPLCNMKGSGIIKPALAGIGGLLMSSAGFPVCLSISSSPVLSPPRIRNKDIKPVPGVLGTCRKVYNKKGKKPEEIIKQFLQKVKIPLMEDCVLCLKPLADGKVGKLYRCSHSHHVRCLAQLYKDGMLRCPSCQTLYGSKIGSQPPGKMCYHLIPYSLPGHADCQTIRIIYHISPGIQGPGQPNPGMKFIAPDFPLHCYFPNTDKGRKVLRLLIQAWERRILFPVIPSKEPGVPDSVSTSRFPLKTEFGSNFTGKGFPDSQYLDRVLRQLQDWGVTGD</sequence>
<dbReference type="AlphaFoldDB" id="A0A8J0SZV8"/>
<gene>
    <name evidence="16 17" type="primary">dtx4.L</name>
</gene>
<keyword evidence="5 11" id="KW-0479">Metal-binding</keyword>
<keyword evidence="7 10" id="KW-0863">Zinc-finger</keyword>
<dbReference type="InterPro" id="IPR039398">
    <property type="entry name" value="Deltex_fam"/>
</dbReference>
<dbReference type="Gene3D" id="3.30.390.130">
    <property type="match status" value="1"/>
</dbReference>
<name>A0A8J0SZV8_XENLA</name>
<dbReference type="AGR" id="Xenbase:XB-GENE-996047"/>
<evidence type="ECO:0000259" key="14">
    <source>
        <dbReference type="PROSITE" id="PS50918"/>
    </source>
</evidence>
<dbReference type="GeneID" id="733196"/>
<evidence type="ECO:0000256" key="3">
    <source>
        <dbReference type="ARBA" id="ARBA00009413"/>
    </source>
</evidence>
<feature type="domain" description="WWE" evidence="14">
    <location>
        <begin position="42"/>
        <end position="124"/>
    </location>
</feature>
<dbReference type="Proteomes" id="UP000186698">
    <property type="component" value="Chromosome 7L"/>
</dbReference>
<dbReference type="InterPro" id="IPR013083">
    <property type="entry name" value="Znf_RING/FYVE/PHD"/>
</dbReference>
<comment type="pathway">
    <text evidence="2 11">Protein modification; protein ubiquitination.</text>
</comment>
<evidence type="ECO:0000256" key="7">
    <source>
        <dbReference type="ARBA" id="ARBA00022771"/>
    </source>
</evidence>
<comment type="catalytic activity">
    <reaction evidence="1 11">
        <text>S-ubiquitinyl-[E2 ubiquitin-conjugating enzyme]-L-cysteine + [acceptor protein]-L-lysine = [E2 ubiquitin-conjugating enzyme]-L-cysteine + N(6)-ubiquitinyl-[acceptor protein]-L-lysine.</text>
        <dbReference type="EC" id="2.3.2.27"/>
    </reaction>
</comment>
<dbReference type="PANTHER" id="PTHR12622">
    <property type="entry name" value="DELTEX-RELATED"/>
    <property type="match status" value="1"/>
</dbReference>
<feature type="compositionally biased region" description="Polar residues" evidence="12">
    <location>
        <begin position="256"/>
        <end position="267"/>
    </location>
</feature>
<dbReference type="GO" id="GO:0005654">
    <property type="term" value="C:nucleoplasm"/>
    <property type="evidence" value="ECO:0000318"/>
    <property type="project" value="GO_Central"/>
</dbReference>
<comment type="similarity">
    <text evidence="3 11">Belongs to the Deltex family.</text>
</comment>
<keyword evidence="6" id="KW-0677">Repeat</keyword>
<evidence type="ECO:0000313" key="17">
    <source>
        <dbReference type="Xenbase" id="XB-GENE-996047"/>
    </source>
</evidence>